<evidence type="ECO:0000313" key="2">
    <source>
        <dbReference type="EMBL" id="RZT99322.1"/>
    </source>
</evidence>
<dbReference type="CDD" id="cd03801">
    <property type="entry name" value="GT4_PimA-like"/>
    <property type="match status" value="1"/>
</dbReference>
<gene>
    <name evidence="2" type="ORF">EV681_1105</name>
</gene>
<keyword evidence="3" id="KW-1185">Reference proteome</keyword>
<name>A0A4Q7VS81_9BURK</name>
<proteinExistence type="predicted"/>
<dbReference type="RefSeq" id="WP_128395733.1">
    <property type="nucleotide sequence ID" value="NZ_SHKO01000001.1"/>
</dbReference>
<dbReference type="SUPFAM" id="SSF53756">
    <property type="entry name" value="UDP-Glycosyltransferase/glycogen phosphorylase"/>
    <property type="match status" value="1"/>
</dbReference>
<comment type="caution">
    <text evidence="2">The sequence shown here is derived from an EMBL/GenBank/DDBJ whole genome shotgun (WGS) entry which is preliminary data.</text>
</comment>
<dbReference type="OrthoDB" id="509705at2"/>
<dbReference type="InterPro" id="IPR001296">
    <property type="entry name" value="Glyco_trans_1"/>
</dbReference>
<dbReference type="GO" id="GO:0016757">
    <property type="term" value="F:glycosyltransferase activity"/>
    <property type="evidence" value="ECO:0007669"/>
    <property type="project" value="InterPro"/>
</dbReference>
<accession>A0A4Q7VS81</accession>
<evidence type="ECO:0000259" key="1">
    <source>
        <dbReference type="Pfam" id="PF00534"/>
    </source>
</evidence>
<feature type="domain" description="Glycosyl transferase family 1" evidence="1">
    <location>
        <begin position="191"/>
        <end position="315"/>
    </location>
</feature>
<dbReference type="PANTHER" id="PTHR12526">
    <property type="entry name" value="GLYCOSYLTRANSFERASE"/>
    <property type="match status" value="1"/>
</dbReference>
<keyword evidence="2" id="KW-0808">Transferase</keyword>
<dbReference type="EMBL" id="SHKO01000001">
    <property type="protein sequence ID" value="RZT99322.1"/>
    <property type="molecule type" value="Genomic_DNA"/>
</dbReference>
<evidence type="ECO:0000313" key="3">
    <source>
        <dbReference type="Proteomes" id="UP000293398"/>
    </source>
</evidence>
<sequence>MMRLKIAIVDGFCPRPYEGQTWEHEAMGGTELTAARVAEALAADHDLVVLQHCREQVTCSAQGVRYVPGGDWRKLAAQRNFDVVIIINSLKLLALWHKHAPAQTRLILWRHNFMGATHKDTANLLAETNAQMICVSHSHRRHSMAALGIAESSDVAARIGVIYNPVVTAPIQGEPVLPGSVDVDQLLFASSPHKGMDQVLDNFTQLRERIPQLSLLVCNPGYLERSAPYCDGVHYTGKLRPAQVHGHMRRSLCLFNAQSTFAETFGLVFAEAHSVGTPVVAQRGLGAVDEVVGAGDGQALDVNDTQAVHDVIMRWRGGLRPQLSMNPAFALETIKTEWLSLLDSNMLAPETRRSQTGRISFAIP</sequence>
<dbReference type="Pfam" id="PF00534">
    <property type="entry name" value="Glycos_transf_1"/>
    <property type="match status" value="1"/>
</dbReference>
<dbReference type="PANTHER" id="PTHR12526:SF637">
    <property type="entry name" value="GLYCOSYLTRANSFERASE EPSF-RELATED"/>
    <property type="match status" value="1"/>
</dbReference>
<organism evidence="2 3">
    <name type="scientific">Advenella incenata</name>
    <dbReference type="NCBI Taxonomy" id="267800"/>
    <lineage>
        <taxon>Bacteria</taxon>
        <taxon>Pseudomonadati</taxon>
        <taxon>Pseudomonadota</taxon>
        <taxon>Betaproteobacteria</taxon>
        <taxon>Burkholderiales</taxon>
        <taxon>Alcaligenaceae</taxon>
    </lineage>
</organism>
<reference evidence="2 3" key="1">
    <citation type="submission" date="2019-02" db="EMBL/GenBank/DDBJ databases">
        <title>Genomic Encyclopedia of Type Strains, Phase IV (KMG-IV): sequencing the most valuable type-strain genomes for metagenomic binning, comparative biology and taxonomic classification.</title>
        <authorList>
            <person name="Goeker M."/>
        </authorList>
    </citation>
    <scope>NUCLEOTIDE SEQUENCE [LARGE SCALE GENOMIC DNA]</scope>
    <source>
        <strain evidence="2 3">DSM 23814</strain>
    </source>
</reference>
<dbReference type="Proteomes" id="UP000293398">
    <property type="component" value="Unassembled WGS sequence"/>
</dbReference>
<dbReference type="AlphaFoldDB" id="A0A4Q7VS81"/>
<protein>
    <submittedName>
        <fullName evidence="2">Glycosyltransferase involved in cell wall biosynthesis</fullName>
    </submittedName>
</protein>
<dbReference type="Gene3D" id="3.40.50.2000">
    <property type="entry name" value="Glycogen Phosphorylase B"/>
    <property type="match status" value="2"/>
</dbReference>